<gene>
    <name evidence="2" type="ORF">A1O3_03770</name>
</gene>
<organism evidence="2 3">
    <name type="scientific">Capronia epimyces CBS 606.96</name>
    <dbReference type="NCBI Taxonomy" id="1182542"/>
    <lineage>
        <taxon>Eukaryota</taxon>
        <taxon>Fungi</taxon>
        <taxon>Dikarya</taxon>
        <taxon>Ascomycota</taxon>
        <taxon>Pezizomycotina</taxon>
        <taxon>Eurotiomycetes</taxon>
        <taxon>Chaetothyriomycetidae</taxon>
        <taxon>Chaetothyriales</taxon>
        <taxon>Herpotrichiellaceae</taxon>
        <taxon>Capronia</taxon>
    </lineage>
</organism>
<comment type="caution">
    <text evidence="2">The sequence shown here is derived from an EMBL/GenBank/DDBJ whole genome shotgun (WGS) entry which is preliminary data.</text>
</comment>
<dbReference type="EMBL" id="AMGY01000003">
    <property type="protein sequence ID" value="EXJ86816.1"/>
    <property type="molecule type" value="Genomic_DNA"/>
</dbReference>
<sequence length="325" mass="36488">MVSAPTPVPVEHVSFKNLQLQPDHPPHSAWGLWGPDDQLGCLNRLTPDRIRAAATEVKTGVSIGLNWSLNEMHIPPFYRTKLKHEIFQLGENVNDDRVEFNTQTSSQWDGFRHWGYPDGRFYNGFTQTELKAMTSERNGMQEWAKRGIVGRGVLIDYVKYAKDSGLPYDPWSATSISVSTVKEIARKYTITFQPGDILLLRTGFVERYSSLSEDELQKKMESKEMAYPGLTGSLESLEWLWETQFSCVASDSPGFEVWDAGLAGMENLMHPTLLSGFGMPIGELFDLEELSKQCAKEGRWTFMFTSEVLNIPGGVASPPNALAIL</sequence>
<protein>
    <recommendedName>
        <fullName evidence="4">Cyclase</fullName>
    </recommendedName>
</protein>
<name>W9YC30_9EURO</name>
<proteinExistence type="inferred from homology"/>
<dbReference type="eggNOG" id="ENOG502RKE6">
    <property type="taxonomic scope" value="Eukaryota"/>
</dbReference>
<dbReference type="Pfam" id="PF04199">
    <property type="entry name" value="Cyclase"/>
    <property type="match status" value="1"/>
</dbReference>
<evidence type="ECO:0000313" key="2">
    <source>
        <dbReference type="EMBL" id="EXJ86816.1"/>
    </source>
</evidence>
<evidence type="ECO:0000313" key="3">
    <source>
        <dbReference type="Proteomes" id="UP000019478"/>
    </source>
</evidence>
<dbReference type="InterPro" id="IPR037175">
    <property type="entry name" value="KFase_sf"/>
</dbReference>
<dbReference type="RefSeq" id="XP_007732095.1">
    <property type="nucleotide sequence ID" value="XM_007733905.1"/>
</dbReference>
<dbReference type="HOGENOM" id="CLU_030671_1_0_1"/>
<dbReference type="Gene3D" id="3.50.30.50">
    <property type="entry name" value="Putative cyclase"/>
    <property type="match status" value="1"/>
</dbReference>
<keyword evidence="3" id="KW-1185">Reference proteome</keyword>
<dbReference type="PANTHER" id="PTHR34861:SF11">
    <property type="entry name" value="CYCLASE"/>
    <property type="match status" value="1"/>
</dbReference>
<evidence type="ECO:0008006" key="4">
    <source>
        <dbReference type="Google" id="ProtNLM"/>
    </source>
</evidence>
<comment type="similarity">
    <text evidence="1">Belongs to the Cyclase 1 superfamily.</text>
</comment>
<dbReference type="OrthoDB" id="5396at2759"/>
<dbReference type="InterPro" id="IPR007325">
    <property type="entry name" value="KFase/CYL"/>
</dbReference>
<dbReference type="GO" id="GO:0004061">
    <property type="term" value="F:arylformamidase activity"/>
    <property type="evidence" value="ECO:0007669"/>
    <property type="project" value="InterPro"/>
</dbReference>
<dbReference type="Proteomes" id="UP000019478">
    <property type="component" value="Unassembled WGS sequence"/>
</dbReference>
<dbReference type="AlphaFoldDB" id="W9YC30"/>
<dbReference type="SUPFAM" id="SSF102198">
    <property type="entry name" value="Putative cyclase"/>
    <property type="match status" value="1"/>
</dbReference>
<accession>W9YC30</accession>
<dbReference type="GO" id="GO:0019441">
    <property type="term" value="P:L-tryptophan catabolic process to kynurenine"/>
    <property type="evidence" value="ECO:0007669"/>
    <property type="project" value="InterPro"/>
</dbReference>
<evidence type="ECO:0000256" key="1">
    <source>
        <dbReference type="ARBA" id="ARBA00007865"/>
    </source>
</evidence>
<reference evidence="2 3" key="1">
    <citation type="submission" date="2013-03" db="EMBL/GenBank/DDBJ databases">
        <title>The Genome Sequence of Capronia epimyces CBS 606.96.</title>
        <authorList>
            <consortium name="The Broad Institute Genomics Platform"/>
            <person name="Cuomo C."/>
            <person name="de Hoog S."/>
            <person name="Gorbushina A."/>
            <person name="Walker B."/>
            <person name="Young S.K."/>
            <person name="Zeng Q."/>
            <person name="Gargeya S."/>
            <person name="Fitzgerald M."/>
            <person name="Haas B."/>
            <person name="Abouelleil A."/>
            <person name="Allen A.W."/>
            <person name="Alvarado L."/>
            <person name="Arachchi H.M."/>
            <person name="Berlin A.M."/>
            <person name="Chapman S.B."/>
            <person name="Gainer-Dewar J."/>
            <person name="Goldberg J."/>
            <person name="Griggs A."/>
            <person name="Gujja S."/>
            <person name="Hansen M."/>
            <person name="Howarth C."/>
            <person name="Imamovic A."/>
            <person name="Ireland A."/>
            <person name="Larimer J."/>
            <person name="McCowan C."/>
            <person name="Murphy C."/>
            <person name="Pearson M."/>
            <person name="Poon T.W."/>
            <person name="Priest M."/>
            <person name="Roberts A."/>
            <person name="Saif S."/>
            <person name="Shea T."/>
            <person name="Sisk P."/>
            <person name="Sykes S."/>
            <person name="Wortman J."/>
            <person name="Nusbaum C."/>
            <person name="Birren B."/>
        </authorList>
    </citation>
    <scope>NUCLEOTIDE SEQUENCE [LARGE SCALE GENOMIC DNA]</scope>
    <source>
        <strain evidence="2 3">CBS 606.96</strain>
    </source>
</reference>
<dbReference type="GeneID" id="19167895"/>
<dbReference type="PANTHER" id="PTHR34861">
    <property type="match status" value="1"/>
</dbReference>